<comment type="subcellular location">
    <subcellularLocation>
        <location evidence="1">Nucleus</location>
    </subcellularLocation>
</comment>
<dbReference type="PROSITE" id="PS50048">
    <property type="entry name" value="ZN2_CY6_FUNGAL_2"/>
    <property type="match status" value="1"/>
</dbReference>
<dbReference type="InterPro" id="IPR001138">
    <property type="entry name" value="Zn2Cys6_DnaBD"/>
</dbReference>
<dbReference type="PROSITE" id="PS00463">
    <property type="entry name" value="ZN2_CY6_FUNGAL_1"/>
    <property type="match status" value="1"/>
</dbReference>
<dbReference type="EMBL" id="CAJMWR010000546">
    <property type="protein sequence ID" value="CAE6385509.1"/>
    <property type="molecule type" value="Genomic_DNA"/>
</dbReference>
<organism evidence="5 6">
    <name type="scientific">Rhizoctonia solani</name>
    <dbReference type="NCBI Taxonomy" id="456999"/>
    <lineage>
        <taxon>Eukaryota</taxon>
        <taxon>Fungi</taxon>
        <taxon>Dikarya</taxon>
        <taxon>Basidiomycota</taxon>
        <taxon>Agaricomycotina</taxon>
        <taxon>Agaricomycetes</taxon>
        <taxon>Cantharellales</taxon>
        <taxon>Ceratobasidiaceae</taxon>
        <taxon>Rhizoctonia</taxon>
    </lineage>
</organism>
<dbReference type="Gene3D" id="4.10.240.10">
    <property type="entry name" value="Zn(2)-C6 fungal-type DNA-binding domain"/>
    <property type="match status" value="1"/>
</dbReference>
<name>A0A8H2WLV2_9AGAM</name>
<evidence type="ECO:0000256" key="3">
    <source>
        <dbReference type="SAM" id="MobiDB-lite"/>
    </source>
</evidence>
<dbReference type="InterPro" id="IPR021858">
    <property type="entry name" value="Fun_TF"/>
</dbReference>
<protein>
    <recommendedName>
        <fullName evidence="4">Zn(2)-C6 fungal-type domain-containing protein</fullName>
    </recommendedName>
</protein>
<dbReference type="CDD" id="cd00067">
    <property type="entry name" value="GAL4"/>
    <property type="match status" value="1"/>
</dbReference>
<gene>
    <name evidence="5" type="ORF">RDB_LOCUS27597</name>
</gene>
<proteinExistence type="predicted"/>
<feature type="region of interest" description="Disordered" evidence="3">
    <location>
        <begin position="67"/>
        <end position="123"/>
    </location>
</feature>
<evidence type="ECO:0000256" key="1">
    <source>
        <dbReference type="ARBA" id="ARBA00004123"/>
    </source>
</evidence>
<dbReference type="Pfam" id="PF00172">
    <property type="entry name" value="Zn_clus"/>
    <property type="match status" value="1"/>
</dbReference>
<feature type="compositionally biased region" description="Low complexity" evidence="3">
    <location>
        <begin position="90"/>
        <end position="123"/>
    </location>
</feature>
<dbReference type="PANTHER" id="PTHR37534:SF46">
    <property type="entry name" value="ZN(II)2CYS6 TRANSCRIPTION FACTOR (EUROFUNG)"/>
    <property type="match status" value="1"/>
</dbReference>
<dbReference type="GO" id="GO:0005634">
    <property type="term" value="C:nucleus"/>
    <property type="evidence" value="ECO:0007669"/>
    <property type="project" value="UniProtKB-SubCell"/>
</dbReference>
<dbReference type="PANTHER" id="PTHR37534">
    <property type="entry name" value="TRANSCRIPTIONAL ACTIVATOR PROTEIN UGA3"/>
    <property type="match status" value="1"/>
</dbReference>
<dbReference type="GO" id="GO:0008270">
    <property type="term" value="F:zinc ion binding"/>
    <property type="evidence" value="ECO:0007669"/>
    <property type="project" value="InterPro"/>
</dbReference>
<dbReference type="InterPro" id="IPR036864">
    <property type="entry name" value="Zn2-C6_fun-type_DNA-bd_sf"/>
</dbReference>
<accession>A0A8H2WLV2</accession>
<keyword evidence="2" id="KW-0539">Nucleus</keyword>
<comment type="caution">
    <text evidence="5">The sequence shown here is derived from an EMBL/GenBank/DDBJ whole genome shotgun (WGS) entry which is preliminary data.</text>
</comment>
<dbReference type="SMART" id="SM00066">
    <property type="entry name" value="GAL4"/>
    <property type="match status" value="1"/>
</dbReference>
<evidence type="ECO:0000259" key="4">
    <source>
        <dbReference type="PROSITE" id="PS50048"/>
    </source>
</evidence>
<evidence type="ECO:0000313" key="6">
    <source>
        <dbReference type="Proteomes" id="UP000663840"/>
    </source>
</evidence>
<dbReference type="SUPFAM" id="SSF57701">
    <property type="entry name" value="Zn2/Cys6 DNA-binding domain"/>
    <property type="match status" value="1"/>
</dbReference>
<reference evidence="5" key="1">
    <citation type="submission" date="2021-01" db="EMBL/GenBank/DDBJ databases">
        <authorList>
            <person name="Kaushik A."/>
        </authorList>
    </citation>
    <scope>NUCLEOTIDE SEQUENCE</scope>
    <source>
        <strain evidence="5">AG1-1A</strain>
    </source>
</reference>
<evidence type="ECO:0000313" key="5">
    <source>
        <dbReference type="EMBL" id="CAE6385509.1"/>
    </source>
</evidence>
<feature type="domain" description="Zn(2)-C6 fungal-type" evidence="4">
    <location>
        <begin position="13"/>
        <end position="41"/>
    </location>
</feature>
<dbReference type="Proteomes" id="UP000663840">
    <property type="component" value="Unassembled WGS sequence"/>
</dbReference>
<evidence type="ECO:0000256" key="2">
    <source>
        <dbReference type="ARBA" id="ARBA00023242"/>
    </source>
</evidence>
<sequence>MTERRVPGPAGTSCLTCKRRHKKCDQRRPTCMRCEQGDFECLGYGHHKSTARPLPPRQIRPRPPITLAAKKSETSPSHILKPLRAKASSEETTSPESSTQATESSPSSSPSSSSETSFQSQPTSLYSDHYTKSLITASYPSLSGSNSNGLPIKFPLSPRQLSALYSQIPHLPSDPTMAILSSPQFEDYILLNFGRMLDLSYFKPVKDQKQAMFKMTIARLRTSPITRWFALLDTKLCASVIEGTLQPQLYIDWIRDLEIIVKDKLVQDSPSKETRILLANWLSVLIIRTVLVPSPIAIQVLRNTAPIFLQTAYSYPELWPENADLTCIPLVSIATSKYHELSMFVAMDCTCAVAFGVPQQVEYDVSCTPLSSTPHPHEWIHGTPTEFLVLLAEINASRDGCPRARGWKDIEHELVTWMGRPTQHDETWESWMVVAWLAVQESWRLTLLAYLYLAVCGASSDEPRVQMCVSQILQVIGTVKKHESPHASIPFFIQYLIVGICASREKHRWIVRNKMLNKTETKFWKVQVEEFVPVLEHLWHGAGSGGRPVRWCDYVYSREVVIPIVL</sequence>
<dbReference type="AlphaFoldDB" id="A0A8H2WLV2"/>
<dbReference type="Pfam" id="PF11951">
    <property type="entry name" value="Fungal_trans_2"/>
    <property type="match status" value="1"/>
</dbReference>
<dbReference type="GO" id="GO:0000981">
    <property type="term" value="F:DNA-binding transcription factor activity, RNA polymerase II-specific"/>
    <property type="evidence" value="ECO:0007669"/>
    <property type="project" value="InterPro"/>
</dbReference>